<protein>
    <recommendedName>
        <fullName evidence="2">Dipeptidylpeptidase IV N-terminal domain-containing protein</fullName>
    </recommendedName>
</protein>
<proteinExistence type="predicted"/>
<comment type="caution">
    <text evidence="1">The sequence shown here is derived from an EMBL/GenBank/DDBJ whole genome shotgun (WGS) entry which is preliminary data.</text>
</comment>
<reference evidence="1" key="1">
    <citation type="journal article" date="2015" name="Nature">
        <title>Complex archaea that bridge the gap between prokaryotes and eukaryotes.</title>
        <authorList>
            <person name="Spang A."/>
            <person name="Saw J.H."/>
            <person name="Jorgensen S.L."/>
            <person name="Zaremba-Niedzwiedzka K."/>
            <person name="Martijn J."/>
            <person name="Lind A.E."/>
            <person name="van Eijk R."/>
            <person name="Schleper C."/>
            <person name="Guy L."/>
            <person name="Ettema T.J."/>
        </authorList>
    </citation>
    <scope>NUCLEOTIDE SEQUENCE</scope>
</reference>
<sequence length="131" mass="15409">SEPAPLLYEDDSYPYSPATFAAVFRSSKNNRFYMTTNLAEEPCINCWPRNKIYIAEINPENCRIIKNSVTLIDEEEHDPQSPSSGRMSNFQWYEDRHTRDIVLYVPHLGCSREATYRYDLELPNRRGERIL</sequence>
<dbReference type="AlphaFoldDB" id="A0A0F8VY18"/>
<accession>A0A0F8VY18</accession>
<evidence type="ECO:0008006" key="2">
    <source>
        <dbReference type="Google" id="ProtNLM"/>
    </source>
</evidence>
<name>A0A0F8VY18_9ZZZZ</name>
<organism evidence="1">
    <name type="scientific">marine sediment metagenome</name>
    <dbReference type="NCBI Taxonomy" id="412755"/>
    <lineage>
        <taxon>unclassified sequences</taxon>
        <taxon>metagenomes</taxon>
        <taxon>ecological metagenomes</taxon>
    </lineage>
</organism>
<feature type="non-terminal residue" evidence="1">
    <location>
        <position position="1"/>
    </location>
</feature>
<evidence type="ECO:0000313" key="1">
    <source>
        <dbReference type="EMBL" id="KKK40810.1"/>
    </source>
</evidence>
<dbReference type="EMBL" id="LAZR01070448">
    <property type="protein sequence ID" value="KKK40810.1"/>
    <property type="molecule type" value="Genomic_DNA"/>
</dbReference>
<gene>
    <name evidence="1" type="ORF">LCGC14_2961980</name>
</gene>